<keyword evidence="1" id="KW-0754">Steroid-binding</keyword>
<feature type="compositionally biased region" description="Polar residues" evidence="3">
    <location>
        <begin position="1"/>
        <end position="11"/>
    </location>
</feature>
<evidence type="ECO:0000259" key="5">
    <source>
        <dbReference type="SMART" id="SM01117"/>
    </source>
</evidence>
<keyword evidence="4" id="KW-1133">Transmembrane helix</keyword>
<evidence type="ECO:0000256" key="4">
    <source>
        <dbReference type="SAM" id="Phobius"/>
    </source>
</evidence>
<evidence type="ECO:0000256" key="1">
    <source>
        <dbReference type="ARBA" id="ARBA00022665"/>
    </source>
</evidence>
<evidence type="ECO:0000313" key="7">
    <source>
        <dbReference type="Proteomes" id="UP000265515"/>
    </source>
</evidence>
<dbReference type="InterPro" id="IPR036400">
    <property type="entry name" value="Cyt_B5-like_heme/steroid_sf"/>
</dbReference>
<dbReference type="Proteomes" id="UP000265515">
    <property type="component" value="Unassembled WGS sequence"/>
</dbReference>
<dbReference type="SMART" id="SM01117">
    <property type="entry name" value="Cyt-b5"/>
    <property type="match status" value="1"/>
</dbReference>
<dbReference type="GO" id="GO:0005496">
    <property type="term" value="F:steroid binding"/>
    <property type="evidence" value="ECO:0007669"/>
    <property type="project" value="UniProtKB-KW"/>
</dbReference>
<dbReference type="Gene3D" id="3.10.120.10">
    <property type="entry name" value="Cytochrome b5-like heme/steroid binding domain"/>
    <property type="match status" value="1"/>
</dbReference>
<dbReference type="EMBL" id="BFEA01000017">
    <property type="protein sequence ID" value="GBG61145.1"/>
    <property type="molecule type" value="Genomic_DNA"/>
</dbReference>
<reference evidence="6 7" key="1">
    <citation type="journal article" date="2018" name="Cell">
        <title>The Chara Genome: Secondary Complexity and Implications for Plant Terrestrialization.</title>
        <authorList>
            <person name="Nishiyama T."/>
            <person name="Sakayama H."/>
            <person name="Vries J.D."/>
            <person name="Buschmann H."/>
            <person name="Saint-Marcoux D."/>
            <person name="Ullrich K.K."/>
            <person name="Haas F.B."/>
            <person name="Vanderstraeten L."/>
            <person name="Becker D."/>
            <person name="Lang D."/>
            <person name="Vosolsobe S."/>
            <person name="Rombauts S."/>
            <person name="Wilhelmsson P.K.I."/>
            <person name="Janitza P."/>
            <person name="Kern R."/>
            <person name="Heyl A."/>
            <person name="Rumpler F."/>
            <person name="Villalobos L.I.A.C."/>
            <person name="Clay J.M."/>
            <person name="Skokan R."/>
            <person name="Toyoda A."/>
            <person name="Suzuki Y."/>
            <person name="Kagoshima H."/>
            <person name="Schijlen E."/>
            <person name="Tajeshwar N."/>
            <person name="Catarino B."/>
            <person name="Hetherington A.J."/>
            <person name="Saltykova A."/>
            <person name="Bonnot C."/>
            <person name="Breuninger H."/>
            <person name="Symeonidi A."/>
            <person name="Radhakrishnan G.V."/>
            <person name="Van Nieuwerburgh F."/>
            <person name="Deforce D."/>
            <person name="Chang C."/>
            <person name="Karol K.G."/>
            <person name="Hedrich R."/>
            <person name="Ulvskov P."/>
            <person name="Glockner G."/>
            <person name="Delwiche C.F."/>
            <person name="Petrasek J."/>
            <person name="Van de Peer Y."/>
            <person name="Friml J."/>
            <person name="Beilby M."/>
            <person name="Dolan L."/>
            <person name="Kohara Y."/>
            <person name="Sugano S."/>
            <person name="Fujiyama A."/>
            <person name="Delaux P.-M."/>
            <person name="Quint M."/>
            <person name="TheiBen G."/>
            <person name="Hagemann M."/>
            <person name="Harholt J."/>
            <person name="Dunand C."/>
            <person name="Zachgo S."/>
            <person name="Langdale J."/>
            <person name="Maumus F."/>
            <person name="Straeten D.V.D."/>
            <person name="Gould S.B."/>
            <person name="Rensing S.A."/>
        </authorList>
    </citation>
    <scope>NUCLEOTIDE SEQUENCE [LARGE SCALE GENOMIC DNA]</scope>
    <source>
        <strain evidence="6 7">S276</strain>
    </source>
</reference>
<protein>
    <recommendedName>
        <fullName evidence="5">Cytochrome b5 heme-binding domain-containing protein</fullName>
    </recommendedName>
</protein>
<dbReference type="AlphaFoldDB" id="A0A388JTM9"/>
<keyword evidence="7" id="KW-1185">Reference proteome</keyword>
<dbReference type="SUPFAM" id="SSF55856">
    <property type="entry name" value="Cytochrome b5-like heme/steroid binding domain"/>
    <property type="match status" value="1"/>
</dbReference>
<proteinExistence type="inferred from homology"/>
<evidence type="ECO:0000256" key="3">
    <source>
        <dbReference type="SAM" id="MobiDB-lite"/>
    </source>
</evidence>
<comment type="similarity">
    <text evidence="2">Belongs to the cytochrome b5 family. MAPR subfamily.</text>
</comment>
<feature type="domain" description="Cytochrome b5 heme-binding" evidence="5">
    <location>
        <begin position="86"/>
        <end position="182"/>
    </location>
</feature>
<dbReference type="PANTHER" id="PTHR10281:SF4">
    <property type="entry name" value="NEUFERRICIN"/>
    <property type="match status" value="1"/>
</dbReference>
<dbReference type="InterPro" id="IPR050577">
    <property type="entry name" value="MAPR/NEUFC/NENF-like"/>
</dbReference>
<dbReference type="FunFam" id="3.10.120.10:FF:000003">
    <property type="entry name" value="membrane-associated progesterone receptor component 1"/>
    <property type="match status" value="1"/>
</dbReference>
<sequence>MATEGLTQRRQGVTEKAGDREKPMSTEEDELKKPVVSTMETELERAEAELAPRLPQYLGVFFAAGLTFMSIYILWPYAEQGAERVFTAEELALYDGVKRKQLLLAILGDVFDVTEGQRHYGPGNGYHHFVGKDASRAFVTGKFTDGLTDDVSGLSASEYSGLQEWHSFYVKSDKYRYVGKLAGRFYDEAGRGTKALEDLHSEFKKAERMKELQIAEVGKYPTCNSRWSSAEGGFVSCTSGYPRKVFITGGTTSRCACFQYSELDQPNQEAYPDCDPYATECQVSQPGT</sequence>
<feature type="transmembrane region" description="Helical" evidence="4">
    <location>
        <begin position="57"/>
        <end position="75"/>
    </location>
</feature>
<feature type="region of interest" description="Disordered" evidence="3">
    <location>
        <begin position="1"/>
        <end position="32"/>
    </location>
</feature>
<feature type="compositionally biased region" description="Basic and acidic residues" evidence="3">
    <location>
        <begin position="12"/>
        <end position="32"/>
    </location>
</feature>
<dbReference type="GO" id="GO:0012505">
    <property type="term" value="C:endomembrane system"/>
    <property type="evidence" value="ECO:0007669"/>
    <property type="project" value="TreeGrafter"/>
</dbReference>
<dbReference type="Pfam" id="PF00173">
    <property type="entry name" value="Cyt-b5"/>
    <property type="match status" value="1"/>
</dbReference>
<gene>
    <name evidence="6" type="ORF">CBR_g19221</name>
</gene>
<evidence type="ECO:0000256" key="2">
    <source>
        <dbReference type="ARBA" id="ARBA00038357"/>
    </source>
</evidence>
<dbReference type="PANTHER" id="PTHR10281">
    <property type="entry name" value="MEMBRANE-ASSOCIATED PROGESTERONE RECEPTOR COMPONENT-RELATED"/>
    <property type="match status" value="1"/>
</dbReference>
<dbReference type="InterPro" id="IPR001199">
    <property type="entry name" value="Cyt_B5-like_heme/steroid-bd"/>
</dbReference>
<accession>A0A388JTM9</accession>
<keyword evidence="4" id="KW-0812">Transmembrane</keyword>
<comment type="caution">
    <text evidence="6">The sequence shown here is derived from an EMBL/GenBank/DDBJ whole genome shotgun (WGS) entry which is preliminary data.</text>
</comment>
<dbReference type="GO" id="GO:0016020">
    <property type="term" value="C:membrane"/>
    <property type="evidence" value="ECO:0007669"/>
    <property type="project" value="TreeGrafter"/>
</dbReference>
<keyword evidence="4" id="KW-0472">Membrane</keyword>
<name>A0A388JTM9_CHABU</name>
<dbReference type="Gramene" id="GBG61145">
    <property type="protein sequence ID" value="GBG61145"/>
    <property type="gene ID" value="CBR_g19221"/>
</dbReference>
<dbReference type="OMA" id="GHKHYGP"/>
<organism evidence="6 7">
    <name type="scientific">Chara braunii</name>
    <name type="common">Braun's stonewort</name>
    <dbReference type="NCBI Taxonomy" id="69332"/>
    <lineage>
        <taxon>Eukaryota</taxon>
        <taxon>Viridiplantae</taxon>
        <taxon>Streptophyta</taxon>
        <taxon>Charophyceae</taxon>
        <taxon>Charales</taxon>
        <taxon>Characeae</taxon>
        <taxon>Chara</taxon>
    </lineage>
</organism>
<evidence type="ECO:0000313" key="6">
    <source>
        <dbReference type="EMBL" id="GBG61145.1"/>
    </source>
</evidence>
<dbReference type="OrthoDB" id="10257697at2759"/>
<keyword evidence="1" id="KW-0446">Lipid-binding</keyword>